<dbReference type="InterPro" id="IPR036397">
    <property type="entry name" value="RNaseH_sf"/>
</dbReference>
<proteinExistence type="predicted"/>
<dbReference type="InterPro" id="IPR012337">
    <property type="entry name" value="RNaseH-like_sf"/>
</dbReference>
<evidence type="ECO:0000256" key="1">
    <source>
        <dbReference type="ARBA" id="ARBA00022723"/>
    </source>
</evidence>
<dbReference type="PANTHER" id="PTHR42648:SF30">
    <property type="entry name" value="RIBONUCLEASE H-LIKE DOMAIN, GAG-PRE-INTEGRASE DOMAIN PROTEIN-RELATED"/>
    <property type="match status" value="1"/>
</dbReference>
<dbReference type="CDD" id="cd09272">
    <property type="entry name" value="RNase_HI_RT_Ty1"/>
    <property type="match status" value="1"/>
</dbReference>
<name>A0A6L2NR22_TANCI</name>
<keyword evidence="1" id="KW-0479">Metal-binding</keyword>
<dbReference type="AlphaFoldDB" id="A0A6L2NR22"/>
<dbReference type="SUPFAM" id="SSF53098">
    <property type="entry name" value="Ribonuclease H-like"/>
    <property type="match status" value="1"/>
</dbReference>
<dbReference type="InterPro" id="IPR013103">
    <property type="entry name" value="RVT_2"/>
</dbReference>
<evidence type="ECO:0000259" key="3">
    <source>
        <dbReference type="Pfam" id="PF07727"/>
    </source>
</evidence>
<gene>
    <name evidence="4" type="ORF">Tci_058983</name>
</gene>
<dbReference type="Pfam" id="PF14223">
    <property type="entry name" value="Retrotran_gag_2"/>
    <property type="match status" value="1"/>
</dbReference>
<feature type="domain" description="Reverse transcriptase Ty1/copia-type" evidence="3">
    <location>
        <begin position="282"/>
        <end position="340"/>
    </location>
</feature>
<dbReference type="GO" id="GO:0003676">
    <property type="term" value="F:nucleic acid binding"/>
    <property type="evidence" value="ECO:0007669"/>
    <property type="project" value="InterPro"/>
</dbReference>
<dbReference type="EMBL" id="BKCJ010009446">
    <property type="protein sequence ID" value="GEU87005.1"/>
    <property type="molecule type" value="Genomic_DNA"/>
</dbReference>
<dbReference type="GO" id="GO:0016787">
    <property type="term" value="F:hydrolase activity"/>
    <property type="evidence" value="ECO:0007669"/>
    <property type="project" value="UniProtKB-KW"/>
</dbReference>
<keyword evidence="2" id="KW-0378">Hydrolase</keyword>
<accession>A0A6L2NR22</accession>
<dbReference type="GO" id="GO:0046872">
    <property type="term" value="F:metal ion binding"/>
    <property type="evidence" value="ECO:0007669"/>
    <property type="project" value="UniProtKB-KW"/>
</dbReference>
<evidence type="ECO:0000256" key="2">
    <source>
        <dbReference type="ARBA" id="ARBA00022801"/>
    </source>
</evidence>
<organism evidence="4">
    <name type="scientific">Tanacetum cinerariifolium</name>
    <name type="common">Dalmatian daisy</name>
    <name type="synonym">Chrysanthemum cinerariifolium</name>
    <dbReference type="NCBI Taxonomy" id="118510"/>
    <lineage>
        <taxon>Eukaryota</taxon>
        <taxon>Viridiplantae</taxon>
        <taxon>Streptophyta</taxon>
        <taxon>Embryophyta</taxon>
        <taxon>Tracheophyta</taxon>
        <taxon>Spermatophyta</taxon>
        <taxon>Magnoliopsida</taxon>
        <taxon>eudicotyledons</taxon>
        <taxon>Gunneridae</taxon>
        <taxon>Pentapetalae</taxon>
        <taxon>asterids</taxon>
        <taxon>campanulids</taxon>
        <taxon>Asterales</taxon>
        <taxon>Asteraceae</taxon>
        <taxon>Asteroideae</taxon>
        <taxon>Anthemideae</taxon>
        <taxon>Anthemidinae</taxon>
        <taxon>Tanacetum</taxon>
    </lineage>
</organism>
<dbReference type="PANTHER" id="PTHR42648">
    <property type="entry name" value="TRANSPOSASE, PUTATIVE-RELATED"/>
    <property type="match status" value="1"/>
</dbReference>
<protein>
    <submittedName>
        <fullName evidence="4">Zinc finger, CCHC-type</fullName>
    </submittedName>
</protein>
<comment type="caution">
    <text evidence="4">The sequence shown here is derived from an EMBL/GenBank/DDBJ whole genome shotgun (WGS) entry which is preliminary data.</text>
</comment>
<dbReference type="Pfam" id="PF07727">
    <property type="entry name" value="RVT_2"/>
    <property type="match status" value="2"/>
</dbReference>
<reference evidence="4" key="1">
    <citation type="journal article" date="2019" name="Sci. Rep.">
        <title>Draft genome of Tanacetum cinerariifolium, the natural source of mosquito coil.</title>
        <authorList>
            <person name="Yamashiro T."/>
            <person name="Shiraishi A."/>
            <person name="Satake H."/>
            <person name="Nakayama K."/>
        </authorList>
    </citation>
    <scope>NUCLEOTIDE SEQUENCE</scope>
</reference>
<dbReference type="InterPro" id="IPR039537">
    <property type="entry name" value="Retrotran_Ty1/copia-like"/>
</dbReference>
<evidence type="ECO:0000313" key="4">
    <source>
        <dbReference type="EMBL" id="GEU87005.1"/>
    </source>
</evidence>
<sequence>MNTERCKTCMLTKITKKPFQNVKRKTGVLELIHSDLCDLHATPSLRNKKYFMTFINDASRFCYVYLLHTKDEALDKFKVFKTEVELQQWSLIKRFRTDRGEHSKAFRFYVIKPNDSVAINSIIESRDAIFDEHRFSFVPRPSQKSLKDRTEDSGVSVIPEKVIDEVVQLPEFELRKSIRQRTPKDFGPKFQLYLIEGTRDEKEAINDEMDSIMGNNTWVLTDLPPSFRPLGWMDYFDTYAPMARISTIRLLIAMASIHNLIIHQMNVKIAFLNRELEVEVDLIKEFLSSRFSMKDIGEADIILGIRIKHESNGIAISQSHYIEKVLKKFNYSDCTPVSTLMDTCEKPMPNKGPVVSQLEYSRVIGCLMYAMTCTSNSEDNSSTSGWVFLLGGGAISLASKKQTYITGSTIESEFVALAAAGKEVEWLKNLHLEIPLYRDMFIPVSGGGGDKKFIHHSIDECPYAMKKILGTNNQDETTQKKDLTGDELKQYEADIEAINLILISIPNDVYNSVDACQNARDIWNKVKRLMQSTKLSKADKASRFVNEFDKFTTELGEYLSFVYNRFSQLINDMDKTKSNVTNNQYQVSKLLTGRMEQNDFLLADAAPMEDIKELSANICMMATIQKAYSDSEDGPSYDSAFISKEVNDGKVEHDKNANDAQDNTLELLARNAYKEAQKQQLLAKKNDNLDYEIEKVKKESIKAQKNSLKRVKIIEYDF</sequence>
<feature type="domain" description="Reverse transcriptase Ty1/copia-type" evidence="3">
    <location>
        <begin position="231"/>
        <end position="280"/>
    </location>
</feature>
<dbReference type="Gene3D" id="3.30.420.10">
    <property type="entry name" value="Ribonuclease H-like superfamily/Ribonuclease H"/>
    <property type="match status" value="1"/>
</dbReference>